<sequence>MQKKQCFVIPAKGGITLVIKRRLSSLRFVLNNIAQIITSKGYSIIIFCFLLVNTSFAQKNTFKTGRPTTKDYYTKISYKNIRGKLIVPVVINNKTYRFLFDTGAPNLISSALASQISKNKSTTISVSDANQKEQRMQRTTIPLITIGEVTFKNTSALVFDKTSNLLFDCYAIDGIIGSNLLRKSVVQILPKEGIIILTNNPKKLQLNKRKSIDLTLEGNQSSPYINIRLKAHKNASEKVLMDTGASGFYDMCKKNYHILEQNNIVAPFATGTGAASIGLLGTSEEQKQYLVKVPALEIAGHSFKNVSTITSSDSNSRIGSDILKYGAITINFRDKQFYFETYNSENDLTEKHFGFTPTIKNNKLIVGVVWDDTLKNKISSGDEILKVNDNYISELNICDLITKDSPFKINTTINITVRIKTGNVISLALEKH</sequence>
<dbReference type="Proteomes" id="UP001500954">
    <property type="component" value="Unassembled WGS sequence"/>
</dbReference>
<dbReference type="InterPro" id="IPR034122">
    <property type="entry name" value="Retropepsin-like_bacterial"/>
</dbReference>
<reference evidence="2" key="1">
    <citation type="journal article" date="2019" name="Int. J. Syst. Evol. Microbiol.">
        <title>The Global Catalogue of Microorganisms (GCM) 10K type strain sequencing project: providing services to taxonomists for standard genome sequencing and annotation.</title>
        <authorList>
            <consortium name="The Broad Institute Genomics Platform"/>
            <consortium name="The Broad Institute Genome Sequencing Center for Infectious Disease"/>
            <person name="Wu L."/>
            <person name="Ma J."/>
        </authorList>
    </citation>
    <scope>NUCLEOTIDE SEQUENCE [LARGE SCALE GENOMIC DNA]</scope>
    <source>
        <strain evidence="2">JCM 17111</strain>
    </source>
</reference>
<name>A0ABP6YF57_9FLAO</name>
<dbReference type="Gene3D" id="2.40.70.10">
    <property type="entry name" value="Acid Proteases"/>
    <property type="match status" value="1"/>
</dbReference>
<evidence type="ECO:0000313" key="2">
    <source>
        <dbReference type="Proteomes" id="UP001500954"/>
    </source>
</evidence>
<dbReference type="CDD" id="cd05483">
    <property type="entry name" value="retropepsin_like_bacteria"/>
    <property type="match status" value="1"/>
</dbReference>
<dbReference type="SUPFAM" id="SSF50630">
    <property type="entry name" value="Acid proteases"/>
    <property type="match status" value="1"/>
</dbReference>
<accession>A0ABP6YF57</accession>
<dbReference type="EMBL" id="BAABCY010000083">
    <property type="protein sequence ID" value="GAA3580098.1"/>
    <property type="molecule type" value="Genomic_DNA"/>
</dbReference>
<dbReference type="RefSeq" id="WP_345007309.1">
    <property type="nucleotide sequence ID" value="NZ_BAABCY010000083.1"/>
</dbReference>
<evidence type="ECO:0008006" key="3">
    <source>
        <dbReference type="Google" id="ProtNLM"/>
    </source>
</evidence>
<keyword evidence="2" id="KW-1185">Reference proteome</keyword>
<evidence type="ECO:0000313" key="1">
    <source>
        <dbReference type="EMBL" id="GAA3580098.1"/>
    </source>
</evidence>
<dbReference type="InterPro" id="IPR021109">
    <property type="entry name" value="Peptidase_aspartic_dom_sf"/>
</dbReference>
<protein>
    <recommendedName>
        <fullName evidence="3">Aspartyl protease</fullName>
    </recommendedName>
</protein>
<proteinExistence type="predicted"/>
<gene>
    <name evidence="1" type="ORF">GCM10022395_30790</name>
</gene>
<dbReference type="Pfam" id="PF13650">
    <property type="entry name" value="Asp_protease_2"/>
    <property type="match status" value="1"/>
</dbReference>
<organism evidence="1 2">
    <name type="scientific">Snuella lapsa</name>
    <dbReference type="NCBI Taxonomy" id="870481"/>
    <lineage>
        <taxon>Bacteria</taxon>
        <taxon>Pseudomonadati</taxon>
        <taxon>Bacteroidota</taxon>
        <taxon>Flavobacteriia</taxon>
        <taxon>Flavobacteriales</taxon>
        <taxon>Flavobacteriaceae</taxon>
        <taxon>Snuella</taxon>
    </lineage>
</organism>
<comment type="caution">
    <text evidence="1">The sequence shown here is derived from an EMBL/GenBank/DDBJ whole genome shotgun (WGS) entry which is preliminary data.</text>
</comment>